<proteinExistence type="predicted"/>
<dbReference type="Gene3D" id="1.20.1420.30">
    <property type="entry name" value="NCX, central ion-binding region"/>
    <property type="match status" value="1"/>
</dbReference>
<name>A0A9Q7AMV3_9BACT</name>
<evidence type="ECO:0000256" key="5">
    <source>
        <dbReference type="SAM" id="Phobius"/>
    </source>
</evidence>
<dbReference type="InterPro" id="IPR004481">
    <property type="entry name" value="K/Na/Ca-exchanger"/>
</dbReference>
<feature type="transmembrane region" description="Helical" evidence="5">
    <location>
        <begin position="230"/>
        <end position="250"/>
    </location>
</feature>
<dbReference type="Proteomes" id="UP000671879">
    <property type="component" value="Chromosome"/>
</dbReference>
<protein>
    <submittedName>
        <fullName evidence="7">Calcium/sodium antiporter</fullName>
    </submittedName>
</protein>
<keyword evidence="8" id="KW-1185">Reference proteome</keyword>
<gene>
    <name evidence="7" type="ORF">KAR29_13325</name>
</gene>
<dbReference type="PANTHER" id="PTHR10846:SF8">
    <property type="entry name" value="INNER MEMBRANE PROTEIN YRBG"/>
    <property type="match status" value="1"/>
</dbReference>
<dbReference type="PANTHER" id="PTHR10846">
    <property type="entry name" value="SODIUM/POTASSIUM/CALCIUM EXCHANGER"/>
    <property type="match status" value="1"/>
</dbReference>
<dbReference type="RefSeq" id="WP_274373486.1">
    <property type="nucleotide sequence ID" value="NZ_CP072943.1"/>
</dbReference>
<keyword evidence="4 5" id="KW-0472">Membrane</keyword>
<evidence type="ECO:0000256" key="3">
    <source>
        <dbReference type="ARBA" id="ARBA00022989"/>
    </source>
</evidence>
<feature type="transmembrane region" description="Helical" evidence="5">
    <location>
        <begin position="196"/>
        <end position="218"/>
    </location>
</feature>
<evidence type="ECO:0000256" key="1">
    <source>
        <dbReference type="ARBA" id="ARBA00004141"/>
    </source>
</evidence>
<feature type="domain" description="Sodium/calcium exchanger membrane region" evidence="6">
    <location>
        <begin position="162"/>
        <end position="301"/>
    </location>
</feature>
<feature type="transmembrane region" description="Helical" evidence="5">
    <location>
        <begin position="101"/>
        <end position="119"/>
    </location>
</feature>
<comment type="subcellular location">
    <subcellularLocation>
        <location evidence="1">Membrane</location>
        <topology evidence="1">Multi-pass membrane protein</topology>
    </subcellularLocation>
</comment>
<evidence type="ECO:0000256" key="2">
    <source>
        <dbReference type="ARBA" id="ARBA00022692"/>
    </source>
</evidence>
<feature type="transmembrane region" description="Helical" evidence="5">
    <location>
        <begin position="157"/>
        <end position="176"/>
    </location>
</feature>
<dbReference type="InterPro" id="IPR004837">
    <property type="entry name" value="NaCa_Exmemb"/>
</dbReference>
<sequence>MIWMKIVAGLALLYGGGEVLVGGSTSLARRLGLSPLVVSLTVVAFGTSAPELAAALSATLRGSGDLVMGNVLGSNVANVGLILGLAVLLRPIAVDRRAFRRDLPLLVLTSLILVALLSFGEITPLIGLLLLALLGTYTLFTLKGTEPVAVDATTRPGLLPALAAVAGAVALLALGADLLVDGAVTLARHLGVGEHLIGLTVVALGTSLPELSSCLVAARRGDSDFILGNLLGSNIFNVLAILGVSAQLGPLKLSWNLFGPEGLGLVALSLLLVLFSFTGFRLARREGACLLACYGGYLALLAA</sequence>
<dbReference type="GO" id="GO:0005886">
    <property type="term" value="C:plasma membrane"/>
    <property type="evidence" value="ECO:0007669"/>
    <property type="project" value="TreeGrafter"/>
</dbReference>
<dbReference type="AlphaFoldDB" id="A0A9Q7AMV3"/>
<accession>A0A9Q7AMV3</accession>
<reference evidence="8" key="1">
    <citation type="submission" date="2021-04" db="EMBL/GenBank/DDBJ databases">
        <title>A novel Synergistetes isolate from a pyrite-forming mixed culture.</title>
        <authorList>
            <person name="Bunk B."/>
            <person name="Sproer C."/>
            <person name="Spring S."/>
            <person name="Pester M."/>
        </authorList>
    </citation>
    <scope>NUCLEOTIDE SEQUENCE [LARGE SCALE GENOMIC DNA]</scope>
    <source>
        <strain evidence="8">J.5.4.2-T.3.5.2</strain>
    </source>
</reference>
<organism evidence="7 8">
    <name type="scientific">Aminithiophilus ramosus</name>
    <dbReference type="NCBI Taxonomy" id="3029084"/>
    <lineage>
        <taxon>Bacteria</taxon>
        <taxon>Thermotogati</taxon>
        <taxon>Synergistota</taxon>
        <taxon>Synergistia</taxon>
        <taxon>Synergistales</taxon>
        <taxon>Aminithiophilaceae</taxon>
        <taxon>Aminithiophilus</taxon>
    </lineage>
</organism>
<dbReference type="GO" id="GO:0008273">
    <property type="term" value="F:calcium, potassium:sodium antiporter activity"/>
    <property type="evidence" value="ECO:0007669"/>
    <property type="project" value="TreeGrafter"/>
</dbReference>
<dbReference type="GO" id="GO:0005262">
    <property type="term" value="F:calcium channel activity"/>
    <property type="evidence" value="ECO:0007669"/>
    <property type="project" value="TreeGrafter"/>
</dbReference>
<evidence type="ECO:0000256" key="4">
    <source>
        <dbReference type="ARBA" id="ARBA00023136"/>
    </source>
</evidence>
<evidence type="ECO:0000313" key="7">
    <source>
        <dbReference type="EMBL" id="QTX32263.1"/>
    </source>
</evidence>
<dbReference type="Pfam" id="PF01699">
    <property type="entry name" value="Na_Ca_ex"/>
    <property type="match status" value="2"/>
</dbReference>
<feature type="transmembrane region" description="Helical" evidence="5">
    <location>
        <begin position="66"/>
        <end position="89"/>
    </location>
</feature>
<keyword evidence="2 5" id="KW-0812">Transmembrane</keyword>
<feature type="transmembrane region" description="Helical" evidence="5">
    <location>
        <begin position="262"/>
        <end position="280"/>
    </location>
</feature>
<evidence type="ECO:0000259" key="6">
    <source>
        <dbReference type="Pfam" id="PF01699"/>
    </source>
</evidence>
<dbReference type="InterPro" id="IPR044880">
    <property type="entry name" value="NCX_ion-bd_dom_sf"/>
</dbReference>
<evidence type="ECO:0000313" key="8">
    <source>
        <dbReference type="Proteomes" id="UP000671879"/>
    </source>
</evidence>
<keyword evidence="3 5" id="KW-1133">Transmembrane helix</keyword>
<dbReference type="EMBL" id="CP072943">
    <property type="protein sequence ID" value="QTX32263.1"/>
    <property type="molecule type" value="Genomic_DNA"/>
</dbReference>
<feature type="transmembrane region" description="Helical" evidence="5">
    <location>
        <begin position="125"/>
        <end position="145"/>
    </location>
</feature>
<dbReference type="GO" id="GO:0006874">
    <property type="term" value="P:intracellular calcium ion homeostasis"/>
    <property type="evidence" value="ECO:0007669"/>
    <property type="project" value="TreeGrafter"/>
</dbReference>
<dbReference type="NCBIfam" id="TIGR00367">
    <property type="entry name" value="calcium/sodium antiporter"/>
    <property type="match status" value="1"/>
</dbReference>
<dbReference type="KEGG" id="aram:KAR29_13325"/>
<feature type="domain" description="Sodium/calcium exchanger membrane region" evidence="6">
    <location>
        <begin position="6"/>
        <end position="142"/>
    </location>
</feature>